<keyword evidence="2" id="KW-1185">Reference proteome</keyword>
<dbReference type="Proteomes" id="UP000642993">
    <property type="component" value="Unassembled WGS sequence"/>
</dbReference>
<accession>A0A927J9W8</accession>
<dbReference type="InterPro" id="IPR029058">
    <property type="entry name" value="AB_hydrolase_fold"/>
</dbReference>
<dbReference type="AlphaFoldDB" id="A0A927J9W8"/>
<name>A0A927J9W8_9ACTN</name>
<gene>
    <name evidence="1" type="ORF">HT102_02045</name>
</gene>
<proteinExistence type="predicted"/>
<reference evidence="1" key="1">
    <citation type="submission" date="2020-09" db="EMBL/GenBank/DDBJ databases">
        <title>Hoyosella lacisalsi sp. nov., a halotolerant actinobacterium isolated from soil of Lake Gudzhirganskoe.</title>
        <authorList>
            <person name="Yang Q."/>
            <person name="Guo P.Y."/>
            <person name="Liu S.W."/>
            <person name="Li F.N."/>
            <person name="Sun C.H."/>
        </authorList>
    </citation>
    <scope>NUCLEOTIDE SEQUENCE</scope>
    <source>
        <strain evidence="1">G463</strain>
    </source>
</reference>
<dbReference type="EMBL" id="JACYWE010000001">
    <property type="protein sequence ID" value="MBD8505273.1"/>
    <property type="molecule type" value="Genomic_DNA"/>
</dbReference>
<organism evidence="1 2">
    <name type="scientific">Lolliginicoccus lacisalsi</name>
    <dbReference type="NCBI Taxonomy" id="2742202"/>
    <lineage>
        <taxon>Bacteria</taxon>
        <taxon>Bacillati</taxon>
        <taxon>Actinomycetota</taxon>
        <taxon>Actinomycetes</taxon>
        <taxon>Mycobacteriales</taxon>
        <taxon>Hoyosellaceae</taxon>
        <taxon>Lolliginicoccus</taxon>
    </lineage>
</organism>
<evidence type="ECO:0000313" key="2">
    <source>
        <dbReference type="Proteomes" id="UP000642993"/>
    </source>
</evidence>
<dbReference type="Gene3D" id="3.40.50.1820">
    <property type="entry name" value="alpha/beta hydrolase"/>
    <property type="match status" value="1"/>
</dbReference>
<feature type="non-terminal residue" evidence="1">
    <location>
        <position position="1"/>
    </location>
</feature>
<sequence>PADTVPGLSYTTINTSHDEVIQPMENSALRGPGARNIILQDHCPLDMSGHFQLLYNPTVHDLVLSALDPRHEPAAACQMMAPGVGLVETFVASNS</sequence>
<evidence type="ECO:0000313" key="1">
    <source>
        <dbReference type="EMBL" id="MBD8505273.1"/>
    </source>
</evidence>
<comment type="caution">
    <text evidence="1">The sequence shown here is derived from an EMBL/GenBank/DDBJ whole genome shotgun (WGS) entry which is preliminary data.</text>
</comment>
<protein>
    <submittedName>
        <fullName evidence="1">Lipase</fullName>
    </submittedName>
</protein>